<dbReference type="GO" id="GO:1990904">
    <property type="term" value="C:ribonucleoprotein complex"/>
    <property type="evidence" value="ECO:0007669"/>
    <property type="project" value="UniProtKB-KW"/>
</dbReference>
<comment type="function">
    <text evidence="7">Binds to the 23S rRNA.</text>
</comment>
<dbReference type="InterPro" id="IPR020594">
    <property type="entry name" value="Ribosomal_bL9_bac/chp"/>
</dbReference>
<feature type="domain" description="Ribosomal protein L9" evidence="9">
    <location>
        <begin position="13"/>
        <end position="40"/>
    </location>
</feature>
<evidence type="ECO:0000256" key="1">
    <source>
        <dbReference type="ARBA" id="ARBA00010605"/>
    </source>
</evidence>
<evidence type="ECO:0000313" key="11">
    <source>
        <dbReference type="Proteomes" id="UP000199345"/>
    </source>
</evidence>
<keyword evidence="8" id="KW-0175">Coiled coil</keyword>
<dbReference type="InterPro" id="IPR000244">
    <property type="entry name" value="Ribosomal_bL9"/>
</dbReference>
<evidence type="ECO:0000313" key="10">
    <source>
        <dbReference type="EMBL" id="SES98197.1"/>
    </source>
</evidence>
<keyword evidence="5 7" id="KW-0687">Ribonucleoprotein</keyword>
<protein>
    <recommendedName>
        <fullName evidence="6 7">Large ribosomal subunit protein bL9</fullName>
    </recommendedName>
</protein>
<dbReference type="AlphaFoldDB" id="A0A1I0AUX0"/>
<reference evidence="11" key="1">
    <citation type="submission" date="2016-10" db="EMBL/GenBank/DDBJ databases">
        <authorList>
            <person name="Varghese N."/>
            <person name="Submissions S."/>
        </authorList>
    </citation>
    <scope>NUCLEOTIDE SEQUENCE [LARGE SCALE GENOMIC DNA]</scope>
    <source>
        <strain evidence="11">Nm71</strain>
    </source>
</reference>
<dbReference type="InterPro" id="IPR020070">
    <property type="entry name" value="Ribosomal_bL9_N"/>
</dbReference>
<dbReference type="NCBIfam" id="TIGR00158">
    <property type="entry name" value="L9"/>
    <property type="match status" value="1"/>
</dbReference>
<evidence type="ECO:0000256" key="8">
    <source>
        <dbReference type="SAM" id="Coils"/>
    </source>
</evidence>
<evidence type="ECO:0000256" key="7">
    <source>
        <dbReference type="HAMAP-Rule" id="MF_00503"/>
    </source>
</evidence>
<dbReference type="GO" id="GO:0006412">
    <property type="term" value="P:translation"/>
    <property type="evidence" value="ECO:0007669"/>
    <property type="project" value="UniProtKB-UniRule"/>
</dbReference>
<name>A0A1I0AUX0_9PROT</name>
<keyword evidence="11" id="KW-1185">Reference proteome</keyword>
<dbReference type="PANTHER" id="PTHR21368">
    <property type="entry name" value="50S RIBOSOMAL PROTEIN L9"/>
    <property type="match status" value="1"/>
</dbReference>
<evidence type="ECO:0000259" key="9">
    <source>
        <dbReference type="PROSITE" id="PS00651"/>
    </source>
</evidence>
<dbReference type="GO" id="GO:0005840">
    <property type="term" value="C:ribosome"/>
    <property type="evidence" value="ECO:0007669"/>
    <property type="project" value="UniProtKB-KW"/>
</dbReference>
<dbReference type="HAMAP" id="MF_00503">
    <property type="entry name" value="Ribosomal_bL9"/>
    <property type="match status" value="1"/>
</dbReference>
<evidence type="ECO:0000256" key="4">
    <source>
        <dbReference type="ARBA" id="ARBA00022980"/>
    </source>
</evidence>
<dbReference type="RefSeq" id="WP_090657395.1">
    <property type="nucleotide sequence ID" value="NZ_FOIA01000008.1"/>
</dbReference>
<dbReference type="EMBL" id="FOIA01000008">
    <property type="protein sequence ID" value="SES98197.1"/>
    <property type="molecule type" value="Genomic_DNA"/>
</dbReference>
<keyword evidence="3 7" id="KW-0694">RNA-binding</keyword>
<dbReference type="PROSITE" id="PS00651">
    <property type="entry name" value="RIBOSOMAL_L9"/>
    <property type="match status" value="1"/>
</dbReference>
<dbReference type="OrthoDB" id="9788336at2"/>
<keyword evidence="2 7" id="KW-0699">rRNA-binding</keyword>
<evidence type="ECO:0000256" key="2">
    <source>
        <dbReference type="ARBA" id="ARBA00022730"/>
    </source>
</evidence>
<dbReference type="Gene3D" id="3.40.5.10">
    <property type="entry name" value="Ribosomal protein L9, N-terminal domain"/>
    <property type="match status" value="1"/>
</dbReference>
<dbReference type="InterPro" id="IPR036935">
    <property type="entry name" value="Ribosomal_bL9_N_sf"/>
</dbReference>
<proteinExistence type="inferred from homology"/>
<gene>
    <name evidence="7" type="primary">rplI</name>
    <name evidence="10" type="ORF">SAMN05216326_10882</name>
</gene>
<evidence type="ECO:0000256" key="5">
    <source>
        <dbReference type="ARBA" id="ARBA00023274"/>
    </source>
</evidence>
<evidence type="ECO:0000256" key="3">
    <source>
        <dbReference type="ARBA" id="ARBA00022884"/>
    </source>
</evidence>
<dbReference type="Pfam" id="PF01281">
    <property type="entry name" value="Ribosomal_L9_N"/>
    <property type="match status" value="1"/>
</dbReference>
<evidence type="ECO:0000256" key="6">
    <source>
        <dbReference type="ARBA" id="ARBA00035292"/>
    </source>
</evidence>
<dbReference type="GO" id="GO:0019843">
    <property type="term" value="F:rRNA binding"/>
    <property type="evidence" value="ECO:0007669"/>
    <property type="project" value="UniProtKB-UniRule"/>
</dbReference>
<comment type="similarity">
    <text evidence="1 7">Belongs to the bacterial ribosomal protein bL9 family.</text>
</comment>
<dbReference type="InterPro" id="IPR020069">
    <property type="entry name" value="Ribosomal_bL9_C"/>
</dbReference>
<dbReference type="Gene3D" id="3.10.430.100">
    <property type="entry name" value="Ribosomal protein L9, C-terminal domain"/>
    <property type="match status" value="1"/>
</dbReference>
<accession>A0A1I0AUX0</accession>
<dbReference type="GO" id="GO:0003735">
    <property type="term" value="F:structural constituent of ribosome"/>
    <property type="evidence" value="ECO:0007669"/>
    <property type="project" value="InterPro"/>
</dbReference>
<dbReference type="InterPro" id="IPR009027">
    <property type="entry name" value="Ribosomal_bL9/RNase_H1_N"/>
</dbReference>
<dbReference type="Proteomes" id="UP000199345">
    <property type="component" value="Unassembled WGS sequence"/>
</dbReference>
<dbReference type="SUPFAM" id="SSF55658">
    <property type="entry name" value="L9 N-domain-like"/>
    <property type="match status" value="1"/>
</dbReference>
<feature type="coiled-coil region" evidence="8">
    <location>
        <begin position="37"/>
        <end position="71"/>
    </location>
</feature>
<sequence>MQVILMETVAKLGRLGEIVNVKSGYARNYLIPQGKAQRATEQTIAEFETRRAELEQKQADVQAAAQAIAERLEGLMLQISQKTSSDGKLFGSVTNANIAEALNEQGFTIEKSMIRMPHGQLKQVGDYPIKVMLHGDISAQITVSVLGEATI</sequence>
<dbReference type="InterPro" id="IPR036791">
    <property type="entry name" value="Ribosomal_bL9_C_sf"/>
</dbReference>
<keyword evidence="4 7" id="KW-0689">Ribosomal protein</keyword>
<dbReference type="Pfam" id="PF03948">
    <property type="entry name" value="Ribosomal_L9_C"/>
    <property type="match status" value="1"/>
</dbReference>
<dbReference type="SUPFAM" id="SSF55653">
    <property type="entry name" value="Ribosomal protein L9 C-domain"/>
    <property type="match status" value="1"/>
</dbReference>
<organism evidence="10 11">
    <name type="scientific">Nitrosomonas marina</name>
    <dbReference type="NCBI Taxonomy" id="917"/>
    <lineage>
        <taxon>Bacteria</taxon>
        <taxon>Pseudomonadati</taxon>
        <taxon>Pseudomonadota</taxon>
        <taxon>Betaproteobacteria</taxon>
        <taxon>Nitrosomonadales</taxon>
        <taxon>Nitrosomonadaceae</taxon>
        <taxon>Nitrosomonas</taxon>
    </lineage>
</organism>